<evidence type="ECO:0000313" key="3">
    <source>
        <dbReference type="EMBL" id="ETX26513.1"/>
    </source>
</evidence>
<dbReference type="AlphaFoldDB" id="X7F1C2"/>
<dbReference type="Proteomes" id="UP000023430">
    <property type="component" value="Unassembled WGS sequence"/>
</dbReference>
<evidence type="ECO:0008006" key="5">
    <source>
        <dbReference type="Google" id="ProtNLM"/>
    </source>
</evidence>
<organism evidence="3 4">
    <name type="scientific">Roseivivax isoporae LMG 25204</name>
    <dbReference type="NCBI Taxonomy" id="1449351"/>
    <lineage>
        <taxon>Bacteria</taxon>
        <taxon>Pseudomonadati</taxon>
        <taxon>Pseudomonadota</taxon>
        <taxon>Alphaproteobacteria</taxon>
        <taxon>Rhodobacterales</taxon>
        <taxon>Roseobacteraceae</taxon>
        <taxon>Roseivivax</taxon>
    </lineage>
</organism>
<dbReference type="PATRIC" id="fig|1449351.3.peg.4575"/>
<reference evidence="3 4" key="1">
    <citation type="submission" date="2014-01" db="EMBL/GenBank/DDBJ databases">
        <title>Roseivivax isoporae LMG 25204 Genome Sequencing.</title>
        <authorList>
            <person name="Lai Q."/>
            <person name="Li G."/>
            <person name="Shao Z."/>
        </authorList>
    </citation>
    <scope>NUCLEOTIDE SEQUENCE [LARGE SCALE GENOMIC DNA]</scope>
    <source>
        <strain evidence="3 4">LMG 25204</strain>
    </source>
</reference>
<keyword evidence="4" id="KW-1185">Reference proteome</keyword>
<comment type="caution">
    <text evidence="3">The sequence shown here is derived from an EMBL/GenBank/DDBJ whole genome shotgun (WGS) entry which is preliminary data.</text>
</comment>
<keyword evidence="1" id="KW-0175">Coiled coil</keyword>
<feature type="coiled-coil region" evidence="1">
    <location>
        <begin position="163"/>
        <end position="197"/>
    </location>
</feature>
<feature type="region of interest" description="Disordered" evidence="2">
    <location>
        <begin position="344"/>
        <end position="384"/>
    </location>
</feature>
<gene>
    <name evidence="3" type="ORF">RISW2_23055</name>
</gene>
<dbReference type="eggNOG" id="COG3941">
    <property type="taxonomic scope" value="Bacteria"/>
</dbReference>
<feature type="compositionally biased region" description="Basic and acidic residues" evidence="2">
    <location>
        <begin position="370"/>
        <end position="384"/>
    </location>
</feature>
<evidence type="ECO:0000313" key="4">
    <source>
        <dbReference type="Proteomes" id="UP000023430"/>
    </source>
</evidence>
<accession>X7F1C2</accession>
<evidence type="ECO:0000256" key="1">
    <source>
        <dbReference type="SAM" id="Coils"/>
    </source>
</evidence>
<dbReference type="RefSeq" id="WP_084615544.1">
    <property type="nucleotide sequence ID" value="NZ_JAME01000089.1"/>
</dbReference>
<protein>
    <recommendedName>
        <fullName evidence="5">Bacteriophage tail tape measure N-terminal domain-containing protein</fullName>
    </recommendedName>
</protein>
<evidence type="ECO:0000256" key="2">
    <source>
        <dbReference type="SAM" id="MobiDB-lite"/>
    </source>
</evidence>
<dbReference type="EMBL" id="JAME01000089">
    <property type="protein sequence ID" value="ETX26513.1"/>
    <property type="molecule type" value="Genomic_DNA"/>
</dbReference>
<sequence>KRIETQTTRTAKNTENRFKAANKNVERSFRDVDRGASAAAGGGLRQVSMQLSQVAQQGAATGNYLQALAIQAPDLALGFGALGIAAGAAIPILFGVAQAAMGASEEIEKLDVQGAYSAAASAIDAAREAQDRYSAAVRLSGVYQREVTAEVLSSLRLEAQAREALAALEVERLNRQRRTLEANLAASREQLDRLLRDVNQGLEFDPNADFMNSEVERARLQAVQDVLDANEDLLSSIREQQAELDLVNALVEQGHGEAAEMVSQLLEAATAAGTIAATDFAGTISAAADQAARLADNMEGSAAAWAAFNAARAMAELPPGMTTGEGITSLDLEGGNIDDYLPPELPAFNAPRFSTQGRKGRSGGGGSGKSEAERKAEQETNRLLSERDRILRDLEGPLEEYERKLADLNELQKRGELTTDQYNAALARLDEQRMQAEWGAVIEGIESVSDAMANAIVNGENMGEALGNIFRGIAADILSAGIREALMSVFNGTMQGGGGGGFLGGIMSAISSVIGGRRAAGGPVSAGRAYMVGEAGPEPFVPAVNGRILSTAQAQQALRGPSQGQAAGGIADVRVFVDRDGNWQAAVERISAVQAQAAAGSVLRSVNRGFGDRFNRLRETNT</sequence>
<proteinExistence type="predicted"/>
<dbReference type="STRING" id="1449351.RISW2_23055"/>
<name>X7F1C2_9RHOB</name>
<feature type="non-terminal residue" evidence="3">
    <location>
        <position position="1"/>
    </location>
</feature>